<keyword evidence="2" id="KW-1185">Reference proteome</keyword>
<dbReference type="PANTHER" id="PTHR46704:SF1">
    <property type="entry name" value="TELOMERE LENGTH REGULATION PROTEIN TEL2 HOMOLOG"/>
    <property type="match status" value="1"/>
</dbReference>
<dbReference type="OrthoDB" id="6753017at2759"/>
<comment type="caution">
    <text evidence="1">The sequence shown here is derived from an EMBL/GenBank/DDBJ whole genome shotgun (WGS) entry which is preliminary data.</text>
</comment>
<evidence type="ECO:0000313" key="2">
    <source>
        <dbReference type="Proteomes" id="UP000683360"/>
    </source>
</evidence>
<reference evidence="1" key="1">
    <citation type="submission" date="2021-03" db="EMBL/GenBank/DDBJ databases">
        <authorList>
            <person name="Bekaert M."/>
        </authorList>
    </citation>
    <scope>NUCLEOTIDE SEQUENCE</scope>
</reference>
<evidence type="ECO:0000313" key="1">
    <source>
        <dbReference type="EMBL" id="CAG2248914.1"/>
    </source>
</evidence>
<name>A0A8S3UTE7_MYTED</name>
<evidence type="ECO:0008006" key="3">
    <source>
        <dbReference type="Google" id="ProtNLM"/>
    </source>
</evidence>
<dbReference type="PANTHER" id="PTHR46704">
    <property type="entry name" value="CXC DOMAIN-CONTAINING PROTEIN-RELATED"/>
    <property type="match status" value="1"/>
</dbReference>
<accession>A0A8S3UTE7</accession>
<sequence>MYRYPEVGVENTTFLTLGEHITTGTRDYIMFGGRSYIYTMEKCIVCLKDDHPTTLIKLRQKGCLGIIKASQERGDCLSALEGNFVHQLCRKTYTNPNDIKKYKKEKLVLREIHTNTPKLRSKSHFDFKHHCLFCGNEATDSKKKDKNVFQVRTDDFESRIQDACDLRNDDWAAEVRGRLESVSDLHAADAVYHQACSVNFRTCKNTPVFRSPISPDAKPENKRGRPALQEDGFYKTVDFLKHHDDEQISISDLVEKMDEMCDGNAYSQMYLKKRLKQHFGDEIIITDIPGRKSVVTLRETVTCILQDYYQRPSNLNPDDEKRALIRAAAKLIKSDIRSVDTTKSIYPTPANIASVDNNLSYLPESLLLFLSNIFSEIDPSVKIASIGQAVMQASRPRALITPLQLGLGVQVHHNFASRFLVSTLNSLGFCSSYYEVQKFESSAAAVQGVDLPGDISNSFVQFVADNVDHNTRTIDGLNTFHGMGIIAGITPGTKRTQPIPRIAFSTDEIKALAKIEIKYYKPQSDRMAELSYAELKNLNTLDKTFRLDLLSVIIWPLKYPIPMWSGFMQMVQTGDYPGKSSVSFLPMIDLNASDMTCIYSTLNFVANQAKRYDITAILTFDQPLYWKALSIVENENPGSTLKSMVLRLGPFHTEMSFLGSIGNLMSNTGLKEMLELIYAPNAVTHILSGKAVARAFRGHMLVDTALYCLLIADIFNIDVSKLLEEPNSTLETTEMKEIDELYSQLSSGELSASEAGESDVLKNLEATVHRKQEILKQSRTAKLWLQYSEMVQVLRQFIKAERTGNWPLHLQSIQEMLPFLAASGHNLYTKTAYVYLMTMQSLDEDHPDVYASFINGNHVIRRSNRYWAGISSDLFIEQVLMRSVKTAGGLTRGRGMTESQRSLWLMSMPACAEINQAMQDLSGVGYFSSEQHKDETHARQKKDTNDIQTLLTFLKSRNPFIDSEVDRSLRNIETGVVADKTVNVDDAKKVGTSILQELVGKNIADHTFRRKKQAITLGNKVQAKLDGEPLRIDSQLLFQRCTTAAHGIFEDISEIFQFELCGVPSSIFETTGLPREPQKSTLAEYMWNLIGLKPKAPTETHFVLDGGSLIHRLPWAKGATVDTICMTYVNYVNNHYTDATVVFDGYPSVPTTKDVTHFRRTKGILSPKVNFNNDTPIKPKKDEFLSNSENKQHFINTLGEKLKDGHVQVIHAEDDADLKIVLTAIEKSKQHTTTVIGEDTDLLILLCYHSKDAINKIYFKSEAKQNTHKIKIWDITETRRKIGPLVCNILPFIHAFSGCDTTSRIFGQGKGTVFKKISTNIKLQDHAAVFCQESNVESIHKAGEQIFVALYGGLLDVETLDMLRYRIFASKVCVGNIYVQVHTLPPTSDAAKLHCIRVYHQTQVWIGKGDKLDPKDWGWHVEDNKLLPIRALLPPAPEKLLRIIRCNCKLNCDTKRCSCRKHGIDCSPACGECRGMNCSNTSNITEADELDDR</sequence>
<protein>
    <recommendedName>
        <fullName evidence="3">Tesmin/TSO1-like CXC domain-containing protein</fullName>
    </recommendedName>
</protein>
<dbReference type="Proteomes" id="UP000683360">
    <property type="component" value="Unassembled WGS sequence"/>
</dbReference>
<organism evidence="1 2">
    <name type="scientific">Mytilus edulis</name>
    <name type="common">Blue mussel</name>
    <dbReference type="NCBI Taxonomy" id="6550"/>
    <lineage>
        <taxon>Eukaryota</taxon>
        <taxon>Metazoa</taxon>
        <taxon>Spiralia</taxon>
        <taxon>Lophotrochozoa</taxon>
        <taxon>Mollusca</taxon>
        <taxon>Bivalvia</taxon>
        <taxon>Autobranchia</taxon>
        <taxon>Pteriomorphia</taxon>
        <taxon>Mytilida</taxon>
        <taxon>Mytiloidea</taxon>
        <taxon>Mytilidae</taxon>
        <taxon>Mytilinae</taxon>
        <taxon>Mytilus</taxon>
    </lineage>
</organism>
<proteinExistence type="predicted"/>
<dbReference type="EMBL" id="CAJPWZ010002951">
    <property type="protein sequence ID" value="CAG2248914.1"/>
    <property type="molecule type" value="Genomic_DNA"/>
</dbReference>
<gene>
    <name evidence="1" type="ORF">MEDL_60666</name>
</gene>